<evidence type="ECO:0000313" key="3">
    <source>
        <dbReference type="Proteomes" id="UP000800096"/>
    </source>
</evidence>
<feature type="compositionally biased region" description="Polar residues" evidence="1">
    <location>
        <begin position="107"/>
        <end position="117"/>
    </location>
</feature>
<protein>
    <submittedName>
        <fullName evidence="2">Uncharacterized protein</fullName>
    </submittedName>
</protein>
<dbReference type="AlphaFoldDB" id="A0A6A5QD33"/>
<feature type="region of interest" description="Disordered" evidence="1">
    <location>
        <begin position="104"/>
        <end position="158"/>
    </location>
</feature>
<sequence length="263" mass="29996">MFLVAERLTWDDKLVSAREKDVNEELNWAVNYELDILDPCVEDPEQVIGGKKSRFNKFHPYQNEYEMKLALTFIFMTQDMTETTWALWIGTQMHLQDMLDDKERDNLQSVSGKSTSPQRRRETSRTTFAQQQTPEAIDTIDLTGSPEPASNVLDQKPYGLSTPPLSLPNVAHGSLKPQTIKLEAAQSEEITTSSLAPPPATGNPISPKRIQSYKSLQDFYSLLDKIERTSYVGALFLEAYAEKLRDDMCKDCWLKHNINLDVF</sequence>
<keyword evidence="3" id="KW-1185">Reference proteome</keyword>
<feature type="region of interest" description="Disordered" evidence="1">
    <location>
        <begin position="187"/>
        <end position="208"/>
    </location>
</feature>
<feature type="compositionally biased region" description="Polar residues" evidence="1">
    <location>
        <begin position="125"/>
        <end position="134"/>
    </location>
</feature>
<proteinExistence type="predicted"/>
<gene>
    <name evidence="2" type="ORF">BDU57DRAFT_459317</name>
</gene>
<organism evidence="2 3">
    <name type="scientific">Ampelomyces quisqualis</name>
    <name type="common">Powdery mildew agent</name>
    <dbReference type="NCBI Taxonomy" id="50730"/>
    <lineage>
        <taxon>Eukaryota</taxon>
        <taxon>Fungi</taxon>
        <taxon>Dikarya</taxon>
        <taxon>Ascomycota</taxon>
        <taxon>Pezizomycotina</taxon>
        <taxon>Dothideomycetes</taxon>
        <taxon>Pleosporomycetidae</taxon>
        <taxon>Pleosporales</taxon>
        <taxon>Pleosporineae</taxon>
        <taxon>Phaeosphaeriaceae</taxon>
        <taxon>Ampelomyces</taxon>
    </lineage>
</organism>
<dbReference type="Proteomes" id="UP000800096">
    <property type="component" value="Unassembled WGS sequence"/>
</dbReference>
<dbReference type="OrthoDB" id="3650630at2759"/>
<evidence type="ECO:0000256" key="1">
    <source>
        <dbReference type="SAM" id="MobiDB-lite"/>
    </source>
</evidence>
<dbReference type="EMBL" id="ML979140">
    <property type="protein sequence ID" value="KAF1912716.1"/>
    <property type="molecule type" value="Genomic_DNA"/>
</dbReference>
<name>A0A6A5QD33_AMPQU</name>
<accession>A0A6A5QD33</accession>
<reference evidence="2" key="1">
    <citation type="journal article" date="2020" name="Stud. Mycol.">
        <title>101 Dothideomycetes genomes: a test case for predicting lifestyles and emergence of pathogens.</title>
        <authorList>
            <person name="Haridas S."/>
            <person name="Albert R."/>
            <person name="Binder M."/>
            <person name="Bloem J."/>
            <person name="Labutti K."/>
            <person name="Salamov A."/>
            <person name="Andreopoulos B."/>
            <person name="Baker S."/>
            <person name="Barry K."/>
            <person name="Bills G."/>
            <person name="Bluhm B."/>
            <person name="Cannon C."/>
            <person name="Castanera R."/>
            <person name="Culley D."/>
            <person name="Daum C."/>
            <person name="Ezra D."/>
            <person name="Gonzalez J."/>
            <person name="Henrissat B."/>
            <person name="Kuo A."/>
            <person name="Liang C."/>
            <person name="Lipzen A."/>
            <person name="Lutzoni F."/>
            <person name="Magnuson J."/>
            <person name="Mondo S."/>
            <person name="Nolan M."/>
            <person name="Ohm R."/>
            <person name="Pangilinan J."/>
            <person name="Park H.-J."/>
            <person name="Ramirez L."/>
            <person name="Alfaro M."/>
            <person name="Sun H."/>
            <person name="Tritt A."/>
            <person name="Yoshinaga Y."/>
            <person name="Zwiers L.-H."/>
            <person name="Turgeon B."/>
            <person name="Goodwin S."/>
            <person name="Spatafora J."/>
            <person name="Crous P."/>
            <person name="Grigoriev I."/>
        </authorList>
    </citation>
    <scope>NUCLEOTIDE SEQUENCE</scope>
    <source>
        <strain evidence="2">HMLAC05119</strain>
    </source>
</reference>
<evidence type="ECO:0000313" key="2">
    <source>
        <dbReference type="EMBL" id="KAF1912716.1"/>
    </source>
</evidence>